<feature type="domain" description="Glycosyl transferase family 1" evidence="7">
    <location>
        <begin position="644"/>
        <end position="783"/>
    </location>
</feature>
<comment type="subcellular location">
    <subcellularLocation>
        <location evidence="1">Cell membrane</location>
        <topology evidence="1">Peripheral membrane protein</topology>
    </subcellularLocation>
</comment>
<evidence type="ECO:0000256" key="6">
    <source>
        <dbReference type="ARBA" id="ARBA00023136"/>
    </source>
</evidence>
<keyword evidence="6" id="KW-0472">Membrane</keyword>
<evidence type="ECO:0000256" key="1">
    <source>
        <dbReference type="ARBA" id="ARBA00004202"/>
    </source>
</evidence>
<dbReference type="GO" id="GO:0016757">
    <property type="term" value="F:glycosyltransferase activity"/>
    <property type="evidence" value="ECO:0007669"/>
    <property type="project" value="InterPro"/>
</dbReference>
<dbReference type="GO" id="GO:0019350">
    <property type="term" value="P:teichoic acid biosynthetic process"/>
    <property type="evidence" value="ECO:0007669"/>
    <property type="project" value="UniProtKB-KW"/>
</dbReference>
<dbReference type="InterPro" id="IPR051612">
    <property type="entry name" value="Teichoic_Acid_Biosynth"/>
</dbReference>
<reference evidence="8 9" key="1">
    <citation type="submission" date="2019-04" db="EMBL/GenBank/DDBJ databases">
        <title>Vagococcus sp. nov., isolated from faeces of yaks (Bos grunniens).</title>
        <authorList>
            <person name="Ge Y."/>
        </authorList>
    </citation>
    <scope>NUCLEOTIDE SEQUENCE [LARGE SCALE GENOMIC DNA]</scope>
    <source>
        <strain evidence="8 9">MN-17</strain>
    </source>
</reference>
<dbReference type="InterPro" id="IPR043149">
    <property type="entry name" value="TagF_N"/>
</dbReference>
<dbReference type="GO" id="GO:0047355">
    <property type="term" value="F:CDP-glycerol glycerophosphotransferase activity"/>
    <property type="evidence" value="ECO:0007669"/>
    <property type="project" value="InterPro"/>
</dbReference>
<dbReference type="KEGG" id="vao:FA707_08730"/>
<dbReference type="Pfam" id="PF04464">
    <property type="entry name" value="Glyphos_transf"/>
    <property type="match status" value="1"/>
</dbReference>
<accession>A0A4D7CUT3</accession>
<dbReference type="EMBL" id="CP039712">
    <property type="protein sequence ID" value="QCI87044.1"/>
    <property type="molecule type" value="Genomic_DNA"/>
</dbReference>
<evidence type="ECO:0000256" key="2">
    <source>
        <dbReference type="ARBA" id="ARBA00010488"/>
    </source>
</evidence>
<protein>
    <submittedName>
        <fullName evidence="8">Glycosyltransferase</fullName>
    </submittedName>
</protein>
<dbReference type="AlphaFoldDB" id="A0A4D7CUT3"/>
<name>A0A4D7CUT3_9ENTE</name>
<organism evidence="8 9">
    <name type="scientific">Vagococcus zengguangii</name>
    <dbReference type="NCBI Taxonomy" id="2571750"/>
    <lineage>
        <taxon>Bacteria</taxon>
        <taxon>Bacillati</taxon>
        <taxon>Bacillota</taxon>
        <taxon>Bacilli</taxon>
        <taxon>Lactobacillales</taxon>
        <taxon>Enterococcaceae</taxon>
        <taxon>Vagococcus</taxon>
    </lineage>
</organism>
<evidence type="ECO:0000313" key="9">
    <source>
        <dbReference type="Proteomes" id="UP000298615"/>
    </source>
</evidence>
<sequence>MIKKVARAFKQNILDREAIHYINYSEKLPIEENLVFVESTQGSEFTGHIFAIVQELSNNHQNLRVVLSLREPSKFEKLNEKYQLPNVTVVKFRSKQYMRYLATAKYIVNDTTFWDFFNKRPGQQYYIIWHGTPLKKMGNETDSPLDVSNVQRNFYQADRLYFSNDYTKEIMIRAYGLTNIYGGQLVVGPSPRNSLLFAAGKQSNDKELIFYMPTWRGTLGNQTDELDKMVSDLEYLSAHLRANQELVVKFHPFQMQFIKEEDFPNITFYDKTWELYDFLSQVDILITDYSSIMFDFANTQKRILLYTYDKEEYFSTRGVYRQVDEFPFEEASTIEELTNLVINQPLSANDYSEFLAEFCPVDQANGTKQIVQHMFEDKSSDSITVSSCHNGKETVFLMVGGLWDNGITTALLNMFDNIDADKRNYVLYFYKNLMKAEHLPKLSLFPESVQYYPISGIPQGNTREKMLRLLYLKKEDVDKPKKQQVMKKIYHREYRRLFGDLPIDWMISYTGFEREIAQLLISDLPCKTGSFMHTDMYEEYKLKQSFSMKIMTDVYQTVDAIIPVNRQIGEEVVKRLPERANAIKVVNNFLNVKKIRELALANLSETLVEVSVDYPLVQMEEEQQLSEERIKAKLLDDLANPELTHFIHIGRYAKEKSQDRLIRAFEENYQQNPMTRLILVAPHGPLKEAIMTQVEASPAKDAITILGRMDNPYPLLKAADCFVLTSLYEGLGLVLYEALALETDVITVDIPATVERLTEQNAIIVPNTQEGINAGVTQYLNARPDFEPFNFDGSDEQSKREWENVFE</sequence>
<proteinExistence type="inferred from homology"/>
<dbReference type="PANTHER" id="PTHR37316:SF1">
    <property type="entry name" value="TEICHOIC ACID GLYCEROL-PHOSPHATE PRIMASE"/>
    <property type="match status" value="1"/>
</dbReference>
<dbReference type="Proteomes" id="UP000298615">
    <property type="component" value="Chromosome"/>
</dbReference>
<comment type="similarity">
    <text evidence="2">Belongs to the CDP-glycerol glycerophosphotransferase family.</text>
</comment>
<keyword evidence="3" id="KW-1003">Cell membrane</keyword>
<dbReference type="Pfam" id="PF00534">
    <property type="entry name" value="Glycos_transf_1"/>
    <property type="match status" value="1"/>
</dbReference>
<dbReference type="InterPro" id="IPR007554">
    <property type="entry name" value="Glycerophosphate_synth"/>
</dbReference>
<evidence type="ECO:0000256" key="4">
    <source>
        <dbReference type="ARBA" id="ARBA00022679"/>
    </source>
</evidence>
<dbReference type="Gene3D" id="3.40.50.12580">
    <property type="match status" value="1"/>
</dbReference>
<dbReference type="Gene3D" id="3.40.50.11820">
    <property type="match status" value="1"/>
</dbReference>
<keyword evidence="5" id="KW-0777">Teichoic acid biosynthesis</keyword>
<dbReference type="RefSeq" id="WP_136953866.1">
    <property type="nucleotide sequence ID" value="NZ_CP039712.1"/>
</dbReference>
<gene>
    <name evidence="8" type="ORF">FA707_08730</name>
</gene>
<dbReference type="GO" id="GO:0005886">
    <property type="term" value="C:plasma membrane"/>
    <property type="evidence" value="ECO:0007669"/>
    <property type="project" value="UniProtKB-SubCell"/>
</dbReference>
<evidence type="ECO:0000256" key="3">
    <source>
        <dbReference type="ARBA" id="ARBA00022475"/>
    </source>
</evidence>
<dbReference type="PANTHER" id="PTHR37316">
    <property type="entry name" value="TEICHOIC ACID GLYCEROL-PHOSPHATE PRIMASE"/>
    <property type="match status" value="1"/>
</dbReference>
<dbReference type="Gene3D" id="3.40.50.2000">
    <property type="entry name" value="Glycogen Phosphorylase B"/>
    <property type="match status" value="2"/>
</dbReference>
<evidence type="ECO:0000256" key="5">
    <source>
        <dbReference type="ARBA" id="ARBA00022944"/>
    </source>
</evidence>
<dbReference type="InterPro" id="IPR001296">
    <property type="entry name" value="Glyco_trans_1"/>
</dbReference>
<evidence type="ECO:0000259" key="7">
    <source>
        <dbReference type="Pfam" id="PF00534"/>
    </source>
</evidence>
<evidence type="ECO:0000313" key="8">
    <source>
        <dbReference type="EMBL" id="QCI87044.1"/>
    </source>
</evidence>
<keyword evidence="9" id="KW-1185">Reference proteome</keyword>
<dbReference type="SUPFAM" id="SSF53756">
    <property type="entry name" value="UDP-Glycosyltransferase/glycogen phosphorylase"/>
    <property type="match status" value="2"/>
</dbReference>
<keyword evidence="4 8" id="KW-0808">Transferase</keyword>
<dbReference type="InterPro" id="IPR043148">
    <property type="entry name" value="TagF_C"/>
</dbReference>